<evidence type="ECO:0000313" key="1">
    <source>
        <dbReference type="EMBL" id="ADD25720.1"/>
    </source>
</evidence>
<dbReference type="KEGG" id="vg:24366524"/>
<keyword evidence="2" id="KW-1185">Reference proteome</keyword>
<sequence>MGKYEVNEIQQLVKLSKFKPRYIAEELNLTEPQFRWLLRNPTSSQMTNEKIAILAELLGKTPLEVLKACRGIHK</sequence>
<accession>D3W0F4</accession>
<dbReference type="GeneID" id="24366524"/>
<organism evidence="1 2">
    <name type="scientific">Lactococcus phage 1358</name>
    <dbReference type="NCBI Taxonomy" id="741942"/>
    <lineage>
        <taxon>Viruses</taxon>
        <taxon>Duplodnaviria</taxon>
        <taxon>Heunggongvirae</taxon>
        <taxon>Uroviricota</taxon>
        <taxon>Caudoviricetes</taxon>
        <taxon>Whiteheadvirus</taxon>
        <taxon>Whiteheadvirus wv1358</taxon>
    </lineage>
</organism>
<dbReference type="EMBL" id="GQ403788">
    <property type="protein sequence ID" value="ADD25720.1"/>
    <property type="molecule type" value="Genomic_DNA"/>
</dbReference>
<dbReference type="Proteomes" id="UP000207683">
    <property type="component" value="Segment"/>
</dbReference>
<proteinExistence type="predicted"/>
<reference evidence="1 2" key="1">
    <citation type="journal article" date="2010" name="Appl. Environ. Microbiol.">
        <title>Genome organization and characterization of the virulent lactococcal phage 1358 and its similarities to Listeria phages.</title>
        <authorList>
            <person name="Dupuis M.E."/>
            <person name="Moineau S."/>
        </authorList>
    </citation>
    <scope>NUCLEOTIDE SEQUENCE [LARGE SCALE GENOMIC DNA]</scope>
</reference>
<evidence type="ECO:0000313" key="2">
    <source>
        <dbReference type="Proteomes" id="UP000207683"/>
    </source>
</evidence>
<name>D3W0F4_9CAUD</name>
<dbReference type="RefSeq" id="YP_009140410.1">
    <property type="nucleotide sequence ID" value="NC_027120.1"/>
</dbReference>
<protein>
    <submittedName>
        <fullName evidence="1">Uncharacterized protein</fullName>
    </submittedName>
</protein>